<evidence type="ECO:0000256" key="5">
    <source>
        <dbReference type="SAM" id="MobiDB-lite"/>
    </source>
</evidence>
<comment type="caution">
    <text evidence="6">The sequence shown here is derived from an EMBL/GenBank/DDBJ whole genome shotgun (WGS) entry which is preliminary data.</text>
</comment>
<dbReference type="CDD" id="cd00586">
    <property type="entry name" value="4HBT"/>
    <property type="match status" value="1"/>
</dbReference>
<evidence type="ECO:0000256" key="2">
    <source>
        <dbReference type="ARBA" id="ARBA00022857"/>
    </source>
</evidence>
<keyword evidence="2" id="KW-0521">NADP</keyword>
<evidence type="ECO:0000313" key="6">
    <source>
        <dbReference type="EMBL" id="KAK5545790.1"/>
    </source>
</evidence>
<comment type="similarity">
    <text evidence="1 4">Belongs to the short-chain dehydrogenases/reductases (SDR) family.</text>
</comment>
<evidence type="ECO:0000256" key="3">
    <source>
        <dbReference type="ARBA" id="ARBA00023002"/>
    </source>
</evidence>
<dbReference type="PRINTS" id="PR00080">
    <property type="entry name" value="SDRFAMILY"/>
</dbReference>
<dbReference type="CDD" id="cd05233">
    <property type="entry name" value="SDR_c"/>
    <property type="match status" value="1"/>
</dbReference>
<dbReference type="Pfam" id="PF13279">
    <property type="entry name" value="4HBT_2"/>
    <property type="match status" value="1"/>
</dbReference>
<reference evidence="6 7" key="1">
    <citation type="submission" date="2023-06" db="EMBL/GenBank/DDBJ databases">
        <title>Black Yeasts Isolated from many extreme environments.</title>
        <authorList>
            <person name="Coleine C."/>
            <person name="Stajich J.E."/>
            <person name="Selbmann L."/>
        </authorList>
    </citation>
    <scope>NUCLEOTIDE SEQUENCE [LARGE SCALE GENOMIC DNA]</scope>
    <source>
        <strain evidence="6 7">CCFEE 5887</strain>
    </source>
</reference>
<evidence type="ECO:0000256" key="4">
    <source>
        <dbReference type="RuleBase" id="RU000363"/>
    </source>
</evidence>
<dbReference type="EMBL" id="JAXLQG010000001">
    <property type="protein sequence ID" value="KAK5545790.1"/>
    <property type="molecule type" value="Genomic_DNA"/>
</dbReference>
<dbReference type="SUPFAM" id="SSF54637">
    <property type="entry name" value="Thioesterase/thiol ester dehydrase-isomerase"/>
    <property type="match status" value="1"/>
</dbReference>
<dbReference type="PANTHER" id="PTHR24321:SF8">
    <property type="entry name" value="ESTRADIOL 17-BETA-DEHYDROGENASE 8-RELATED"/>
    <property type="match status" value="1"/>
</dbReference>
<dbReference type="InterPro" id="IPR036291">
    <property type="entry name" value="NAD(P)-bd_dom_sf"/>
</dbReference>
<dbReference type="Gene3D" id="3.10.129.10">
    <property type="entry name" value="Hotdog Thioesterase"/>
    <property type="match status" value="1"/>
</dbReference>
<evidence type="ECO:0000313" key="7">
    <source>
        <dbReference type="Proteomes" id="UP001345827"/>
    </source>
</evidence>
<proteinExistence type="inferred from homology"/>
<dbReference type="Gene3D" id="3.40.50.720">
    <property type="entry name" value="NAD(P)-binding Rossmann-like Domain"/>
    <property type="match status" value="1"/>
</dbReference>
<dbReference type="AlphaFoldDB" id="A0AAV9QQT2"/>
<dbReference type="InterPro" id="IPR029069">
    <property type="entry name" value="HotDog_dom_sf"/>
</dbReference>
<feature type="region of interest" description="Disordered" evidence="5">
    <location>
        <begin position="445"/>
        <end position="468"/>
    </location>
</feature>
<name>A0AAV9QQT2_9PEZI</name>
<accession>A0AAV9QQT2</accession>
<dbReference type="PANTHER" id="PTHR24321">
    <property type="entry name" value="DEHYDROGENASES, SHORT CHAIN"/>
    <property type="match status" value="1"/>
</dbReference>
<dbReference type="InterPro" id="IPR002347">
    <property type="entry name" value="SDR_fam"/>
</dbReference>
<dbReference type="Proteomes" id="UP001345827">
    <property type="component" value="Unassembled WGS sequence"/>
</dbReference>
<feature type="compositionally biased region" description="Basic and acidic residues" evidence="5">
    <location>
        <begin position="445"/>
        <end position="462"/>
    </location>
</feature>
<keyword evidence="7" id="KW-1185">Reference proteome</keyword>
<dbReference type="GO" id="GO:0016491">
    <property type="term" value="F:oxidoreductase activity"/>
    <property type="evidence" value="ECO:0007669"/>
    <property type="project" value="UniProtKB-KW"/>
</dbReference>
<dbReference type="PROSITE" id="PS00061">
    <property type="entry name" value="ADH_SHORT"/>
    <property type="match status" value="1"/>
</dbReference>
<dbReference type="Pfam" id="PF00106">
    <property type="entry name" value="adh_short"/>
    <property type="match status" value="1"/>
</dbReference>
<sequence length="468" mass="51652">MDSSFNDKVYAISGGASGIGLAVAKALLRLGAKVSIGDIRFPDTLLAELGQEASHTKGTGNAEDVILLKKVDVRSREDVDGWIDETVAKFSALDGAANMAGTIPKDHNVGTIETVDDEDWDFVFAVNVTGMKNCLRAQLKYIGKNGRTGGSVVNAGSGLSLEGRGGTSAYTASKHAALGLTRCVAKERAVWRASGALPTTATTLCRPRRYSAHAPSPEQSKTALSSRWLSDTKARVGKCITFGMSDSLIDKAGRILRVLGHDWRAIVAGSEGYLTDPKRAGLHRHNIVWGEQDSMGHVNNVMYVRYAESGRCNTMRNFAKYVDPGHRQKWEDMLTNRGIGLILKSITVDFKFPMTWPDRISVYHKLRSCPDEKTTSLILDVLILSENRQRPAARCLEDVVVYDYKLGKKSVMEPFMVEELRKTFELQEAAKRENHAKVQRIEEQVRHLEKQSWDRPDAKEDLGSASQL</sequence>
<dbReference type="SUPFAM" id="SSF51735">
    <property type="entry name" value="NAD(P)-binding Rossmann-fold domains"/>
    <property type="match status" value="1"/>
</dbReference>
<dbReference type="PRINTS" id="PR00081">
    <property type="entry name" value="GDHRDH"/>
</dbReference>
<organism evidence="6 7">
    <name type="scientific">Vermiconidia calcicola</name>
    <dbReference type="NCBI Taxonomy" id="1690605"/>
    <lineage>
        <taxon>Eukaryota</taxon>
        <taxon>Fungi</taxon>
        <taxon>Dikarya</taxon>
        <taxon>Ascomycota</taxon>
        <taxon>Pezizomycotina</taxon>
        <taxon>Dothideomycetes</taxon>
        <taxon>Dothideomycetidae</taxon>
        <taxon>Mycosphaerellales</taxon>
        <taxon>Extremaceae</taxon>
        <taxon>Vermiconidia</taxon>
    </lineage>
</organism>
<dbReference type="InterPro" id="IPR020904">
    <property type="entry name" value="Sc_DH/Rdtase_CS"/>
</dbReference>
<evidence type="ECO:0000256" key="1">
    <source>
        <dbReference type="ARBA" id="ARBA00006484"/>
    </source>
</evidence>
<gene>
    <name evidence="6" type="ORF">LTR25_000800</name>
</gene>
<protein>
    <submittedName>
        <fullName evidence="6">Uncharacterized protein</fullName>
    </submittedName>
</protein>
<keyword evidence="3" id="KW-0560">Oxidoreductase</keyword>